<dbReference type="NCBIfam" id="NF006825">
    <property type="entry name" value="PRK09347.1-2"/>
    <property type="match status" value="1"/>
</dbReference>
<evidence type="ECO:0000256" key="4">
    <source>
        <dbReference type="ARBA" id="ARBA00022801"/>
    </source>
</evidence>
<reference evidence="6" key="1">
    <citation type="submission" date="2018-05" db="EMBL/GenBank/DDBJ databases">
        <authorList>
            <person name="Lanie J.A."/>
            <person name="Ng W.-L."/>
            <person name="Kazmierczak K.M."/>
            <person name="Andrzejewski T.M."/>
            <person name="Davidsen T.M."/>
            <person name="Wayne K.J."/>
            <person name="Tettelin H."/>
            <person name="Glass J.I."/>
            <person name="Rusch D."/>
            <person name="Podicherti R."/>
            <person name="Tsui H.-C.T."/>
            <person name="Winkler M.E."/>
        </authorList>
    </citation>
    <scope>NUCLEOTIDE SEQUENCE</scope>
</reference>
<comment type="catalytic activity">
    <reaction evidence="1">
        <text>GTP + H2O = 7,8-dihydroneopterin 3'-triphosphate + formate + H(+)</text>
        <dbReference type="Rhea" id="RHEA:17473"/>
        <dbReference type="ChEBI" id="CHEBI:15377"/>
        <dbReference type="ChEBI" id="CHEBI:15378"/>
        <dbReference type="ChEBI" id="CHEBI:15740"/>
        <dbReference type="ChEBI" id="CHEBI:37565"/>
        <dbReference type="ChEBI" id="CHEBI:58462"/>
        <dbReference type="EC" id="3.5.4.16"/>
    </reaction>
</comment>
<dbReference type="GO" id="GO:0003934">
    <property type="term" value="F:GTP cyclohydrolase I activity"/>
    <property type="evidence" value="ECO:0007669"/>
    <property type="project" value="UniProtKB-EC"/>
</dbReference>
<comment type="pathway">
    <text evidence="2">Cofactor biosynthesis; 7,8-dihydroneopterin triphosphate biosynthesis; 7,8-dihydroneopterin triphosphate from GTP: step 1/1.</text>
</comment>
<dbReference type="Gene3D" id="1.10.286.10">
    <property type="match status" value="1"/>
</dbReference>
<dbReference type="SUPFAM" id="SSF55620">
    <property type="entry name" value="Tetrahydrobiopterin biosynthesis enzymes-like"/>
    <property type="match status" value="1"/>
</dbReference>
<dbReference type="InterPro" id="IPR018234">
    <property type="entry name" value="GTP_CycHdrlase_I_CS"/>
</dbReference>
<dbReference type="GO" id="GO:0005737">
    <property type="term" value="C:cytoplasm"/>
    <property type="evidence" value="ECO:0007669"/>
    <property type="project" value="TreeGrafter"/>
</dbReference>
<dbReference type="PANTHER" id="PTHR11109:SF7">
    <property type="entry name" value="GTP CYCLOHYDROLASE 1"/>
    <property type="match status" value="1"/>
</dbReference>
<evidence type="ECO:0000259" key="5">
    <source>
        <dbReference type="Pfam" id="PF01227"/>
    </source>
</evidence>
<dbReference type="GO" id="GO:0006729">
    <property type="term" value="P:tetrahydrobiopterin biosynthetic process"/>
    <property type="evidence" value="ECO:0007669"/>
    <property type="project" value="TreeGrafter"/>
</dbReference>
<proteinExistence type="inferred from homology"/>
<sequence>MENAYLQILHEIGEDPERAGLKDTPQRAANAMRFLMQGYGVNIDDVINNALFPSSTDEMVIVKNIELYSICEHHMLPFIGKCHVAYLPKGKVIGLSKIARLVDVFARRLQIQETLTNQIANCIVDKTEAAGAAVIIEAQHMCMMMRGVEKQNSVMTTSCMLGAFRDSHSTRNEFLSLLN</sequence>
<dbReference type="PANTHER" id="PTHR11109">
    <property type="entry name" value="GTP CYCLOHYDROLASE I"/>
    <property type="match status" value="1"/>
</dbReference>
<name>A0A381NEP7_9ZZZZ</name>
<evidence type="ECO:0000313" key="6">
    <source>
        <dbReference type="EMBL" id="SUZ53032.1"/>
    </source>
</evidence>
<dbReference type="FunFam" id="3.30.1130.10:FF:000001">
    <property type="entry name" value="GTP cyclohydrolase 1"/>
    <property type="match status" value="1"/>
</dbReference>
<keyword evidence="4" id="KW-0378">Hydrolase</keyword>
<feature type="domain" description="GTP cyclohydrolase I" evidence="5">
    <location>
        <begin position="1"/>
        <end position="178"/>
    </location>
</feature>
<dbReference type="EC" id="3.5.4.16" evidence="3"/>
<organism evidence="6">
    <name type="scientific">marine metagenome</name>
    <dbReference type="NCBI Taxonomy" id="408172"/>
    <lineage>
        <taxon>unclassified sequences</taxon>
        <taxon>metagenomes</taxon>
        <taxon>ecological metagenomes</taxon>
    </lineage>
</organism>
<dbReference type="NCBIfam" id="TIGR00063">
    <property type="entry name" value="folE"/>
    <property type="match status" value="1"/>
</dbReference>
<evidence type="ECO:0000256" key="3">
    <source>
        <dbReference type="ARBA" id="ARBA00012715"/>
    </source>
</evidence>
<dbReference type="InterPro" id="IPR001474">
    <property type="entry name" value="GTP_CycHdrlase_I"/>
</dbReference>
<dbReference type="PROSITE" id="PS00859">
    <property type="entry name" value="GTP_CYCLOHYDROL_1_1"/>
    <property type="match status" value="1"/>
</dbReference>
<evidence type="ECO:0000256" key="1">
    <source>
        <dbReference type="ARBA" id="ARBA00001052"/>
    </source>
</evidence>
<dbReference type="GO" id="GO:0046654">
    <property type="term" value="P:tetrahydrofolate biosynthetic process"/>
    <property type="evidence" value="ECO:0007669"/>
    <property type="project" value="InterPro"/>
</dbReference>
<dbReference type="AlphaFoldDB" id="A0A381NEP7"/>
<dbReference type="InterPro" id="IPR043134">
    <property type="entry name" value="GTP-CH-I_N"/>
</dbReference>
<dbReference type="EMBL" id="UINC01000310">
    <property type="protein sequence ID" value="SUZ53032.1"/>
    <property type="molecule type" value="Genomic_DNA"/>
</dbReference>
<dbReference type="InterPro" id="IPR020602">
    <property type="entry name" value="GTP_CycHdrlase_I_dom"/>
</dbReference>
<protein>
    <recommendedName>
        <fullName evidence="3">GTP cyclohydrolase I</fullName>
        <ecNumber evidence="3">3.5.4.16</ecNumber>
    </recommendedName>
</protein>
<dbReference type="Gene3D" id="3.30.1130.10">
    <property type="match status" value="1"/>
</dbReference>
<gene>
    <name evidence="6" type="ORF">METZ01_LOCUS5886</name>
</gene>
<dbReference type="HAMAP" id="MF_00223">
    <property type="entry name" value="FolE"/>
    <property type="match status" value="1"/>
</dbReference>
<dbReference type="NCBIfam" id="NF006826">
    <property type="entry name" value="PRK09347.1-3"/>
    <property type="match status" value="1"/>
</dbReference>
<dbReference type="GO" id="GO:0005525">
    <property type="term" value="F:GTP binding"/>
    <property type="evidence" value="ECO:0007669"/>
    <property type="project" value="TreeGrafter"/>
</dbReference>
<accession>A0A381NEP7</accession>
<evidence type="ECO:0000256" key="2">
    <source>
        <dbReference type="ARBA" id="ARBA00005080"/>
    </source>
</evidence>
<dbReference type="InterPro" id="IPR043133">
    <property type="entry name" value="GTP-CH-I_C/QueF"/>
</dbReference>
<dbReference type="GO" id="GO:0008270">
    <property type="term" value="F:zinc ion binding"/>
    <property type="evidence" value="ECO:0007669"/>
    <property type="project" value="TreeGrafter"/>
</dbReference>
<dbReference type="Pfam" id="PF01227">
    <property type="entry name" value="GTP_cyclohydroI"/>
    <property type="match status" value="1"/>
</dbReference>
<dbReference type="UniPathway" id="UPA00848">
    <property type="reaction ID" value="UER00151"/>
</dbReference>